<dbReference type="PANTHER" id="PTHR24221">
    <property type="entry name" value="ATP-BINDING CASSETTE SUB-FAMILY B"/>
    <property type="match status" value="1"/>
</dbReference>
<name>A0A1V6UZ18_9EURO</name>
<gene>
    <name evidence="1" type="ORF">PENCOP_c003G05030</name>
</gene>
<comment type="caution">
    <text evidence="1">The sequence shown here is derived from an EMBL/GenBank/DDBJ whole genome shotgun (WGS) entry which is preliminary data.</text>
</comment>
<dbReference type="SUPFAM" id="SSF52540">
    <property type="entry name" value="P-loop containing nucleoside triphosphate hydrolases"/>
    <property type="match status" value="1"/>
</dbReference>
<organism evidence="1 2">
    <name type="scientific">Penicillium coprophilum</name>
    <dbReference type="NCBI Taxonomy" id="36646"/>
    <lineage>
        <taxon>Eukaryota</taxon>
        <taxon>Fungi</taxon>
        <taxon>Dikarya</taxon>
        <taxon>Ascomycota</taxon>
        <taxon>Pezizomycotina</taxon>
        <taxon>Eurotiomycetes</taxon>
        <taxon>Eurotiomycetidae</taxon>
        <taxon>Eurotiales</taxon>
        <taxon>Aspergillaceae</taxon>
        <taxon>Penicillium</taxon>
    </lineage>
</organism>
<dbReference type="Proteomes" id="UP000191500">
    <property type="component" value="Unassembled WGS sequence"/>
</dbReference>
<proteinExistence type="predicted"/>
<reference evidence="2" key="1">
    <citation type="journal article" date="2017" name="Nat. Microbiol.">
        <title>Global analysis of biosynthetic gene clusters reveals vast potential of secondary metabolite production in Penicillium species.</title>
        <authorList>
            <person name="Nielsen J.C."/>
            <person name="Grijseels S."/>
            <person name="Prigent S."/>
            <person name="Ji B."/>
            <person name="Dainat J."/>
            <person name="Nielsen K.F."/>
            <person name="Frisvad J.C."/>
            <person name="Workman M."/>
            <person name="Nielsen J."/>
        </authorList>
    </citation>
    <scope>NUCLEOTIDE SEQUENCE [LARGE SCALE GENOMIC DNA]</scope>
    <source>
        <strain evidence="2">IBT 31321</strain>
    </source>
</reference>
<protein>
    <recommendedName>
        <fullName evidence="3">ABC transporter domain-containing protein</fullName>
    </recommendedName>
</protein>
<dbReference type="STRING" id="36646.A0A1V6UZ18"/>
<sequence length="144" mass="15825">MHESVALGLDALSKDTISDSAASASNIVSDERIEVALHVANAWDLRQRIAIARALVPNPKVLFLDEATRALDTDSEKIVQNSLAEAAKERNGINIAVARRLSTIKDADLIYVFFEGKIKEMGTHQELTLQGGMYQKMSEMQALE</sequence>
<dbReference type="InterPro" id="IPR027417">
    <property type="entry name" value="P-loop_NTPase"/>
</dbReference>
<dbReference type="InterPro" id="IPR039421">
    <property type="entry name" value="Type_1_exporter"/>
</dbReference>
<accession>A0A1V6UZ18</accession>
<dbReference type="PANTHER" id="PTHR24221:SF420">
    <property type="entry name" value="ABC MULTIDRUG TRANSPORTER ATRC"/>
    <property type="match status" value="1"/>
</dbReference>
<dbReference type="GO" id="GO:0016020">
    <property type="term" value="C:membrane"/>
    <property type="evidence" value="ECO:0007669"/>
    <property type="project" value="TreeGrafter"/>
</dbReference>
<dbReference type="AlphaFoldDB" id="A0A1V6UZ18"/>
<evidence type="ECO:0000313" key="1">
    <source>
        <dbReference type="EMBL" id="OQE43664.1"/>
    </source>
</evidence>
<dbReference type="GO" id="GO:0042626">
    <property type="term" value="F:ATPase-coupled transmembrane transporter activity"/>
    <property type="evidence" value="ECO:0007669"/>
    <property type="project" value="TreeGrafter"/>
</dbReference>
<dbReference type="Gene3D" id="3.40.50.300">
    <property type="entry name" value="P-loop containing nucleotide triphosphate hydrolases"/>
    <property type="match status" value="1"/>
</dbReference>
<dbReference type="EMBL" id="MDDG01000003">
    <property type="protein sequence ID" value="OQE43664.1"/>
    <property type="molecule type" value="Genomic_DNA"/>
</dbReference>
<evidence type="ECO:0000313" key="2">
    <source>
        <dbReference type="Proteomes" id="UP000191500"/>
    </source>
</evidence>
<evidence type="ECO:0008006" key="3">
    <source>
        <dbReference type="Google" id="ProtNLM"/>
    </source>
</evidence>
<keyword evidence="2" id="KW-1185">Reference proteome</keyword>